<reference evidence="2 3" key="1">
    <citation type="submission" date="2020-01" db="EMBL/GenBank/DDBJ databases">
        <title>Identification and distribution of gene clusters putatively required for synthesis of sphingolipid metabolism inhibitors in phylogenetically diverse species of the filamentous fungus Fusarium.</title>
        <authorList>
            <person name="Kim H.-S."/>
            <person name="Busman M."/>
            <person name="Brown D.W."/>
            <person name="Divon H."/>
            <person name="Uhlig S."/>
            <person name="Proctor R.H."/>
        </authorList>
    </citation>
    <scope>NUCLEOTIDE SEQUENCE [LARGE SCALE GENOMIC DNA]</scope>
    <source>
        <strain evidence="2 3">NRRL 20459</strain>
    </source>
</reference>
<keyword evidence="3" id="KW-1185">Reference proteome</keyword>
<name>A0A8H4PDT6_9HYPO</name>
<comment type="caution">
    <text evidence="2">The sequence shown here is derived from an EMBL/GenBank/DDBJ whole genome shotgun (WGS) entry which is preliminary data.</text>
</comment>
<dbReference type="AlphaFoldDB" id="A0A8H4PDT6"/>
<organism evidence="2 3">
    <name type="scientific">Fusarium albosuccineum</name>
    <dbReference type="NCBI Taxonomy" id="1237068"/>
    <lineage>
        <taxon>Eukaryota</taxon>
        <taxon>Fungi</taxon>
        <taxon>Dikarya</taxon>
        <taxon>Ascomycota</taxon>
        <taxon>Pezizomycotina</taxon>
        <taxon>Sordariomycetes</taxon>
        <taxon>Hypocreomycetidae</taxon>
        <taxon>Hypocreales</taxon>
        <taxon>Nectriaceae</taxon>
        <taxon>Fusarium</taxon>
        <taxon>Fusarium decemcellulare species complex</taxon>
    </lineage>
</organism>
<evidence type="ECO:0000313" key="2">
    <source>
        <dbReference type="EMBL" id="KAF4471892.1"/>
    </source>
</evidence>
<dbReference type="OrthoDB" id="5094090at2759"/>
<feature type="region of interest" description="Disordered" evidence="1">
    <location>
        <begin position="25"/>
        <end position="59"/>
    </location>
</feature>
<gene>
    <name evidence="2" type="ORF">FALBO_1184</name>
</gene>
<proteinExistence type="predicted"/>
<feature type="compositionally biased region" description="Gly residues" evidence="1">
    <location>
        <begin position="131"/>
        <end position="143"/>
    </location>
</feature>
<evidence type="ECO:0000313" key="3">
    <source>
        <dbReference type="Proteomes" id="UP000554235"/>
    </source>
</evidence>
<feature type="region of interest" description="Disordered" evidence="1">
    <location>
        <begin position="106"/>
        <end position="143"/>
    </location>
</feature>
<accession>A0A8H4PDT6</accession>
<dbReference type="EMBL" id="JAADYS010000154">
    <property type="protein sequence ID" value="KAF4471892.1"/>
    <property type="molecule type" value="Genomic_DNA"/>
</dbReference>
<dbReference type="Proteomes" id="UP000554235">
    <property type="component" value="Unassembled WGS sequence"/>
</dbReference>
<protein>
    <submittedName>
        <fullName evidence="2">Uncharacterized protein</fullName>
    </submittedName>
</protein>
<evidence type="ECO:0000256" key="1">
    <source>
        <dbReference type="SAM" id="MobiDB-lite"/>
    </source>
</evidence>
<sequence length="143" mass="15001">MSLMRTSTVMLRSGVRPVARITAPLLRRSQSHVHPEGNLGGPGGQQAPPPNPGGPEALKRNWVPIAGAAGVVFGGLYLLSPARPEKERTFEGDMTAASSTEIGAIGQPTRAPLAQRYKDKEVESLTELSGRKGGGSMGGFRAE</sequence>